<dbReference type="Pfam" id="PF12833">
    <property type="entry name" value="HTH_18"/>
    <property type="match status" value="1"/>
</dbReference>
<dbReference type="InterPro" id="IPR032687">
    <property type="entry name" value="AraC-type_N"/>
</dbReference>
<accession>A0ABU5GP86</accession>
<evidence type="ECO:0000256" key="1">
    <source>
        <dbReference type="ARBA" id="ARBA00023015"/>
    </source>
</evidence>
<gene>
    <name evidence="5" type="ORF">TOI97_03745</name>
</gene>
<dbReference type="PANTHER" id="PTHR47894">
    <property type="entry name" value="HTH-TYPE TRANSCRIPTIONAL REGULATOR GADX"/>
    <property type="match status" value="1"/>
</dbReference>
<proteinExistence type="predicted"/>
<dbReference type="SMART" id="SM00342">
    <property type="entry name" value="HTH_ARAC"/>
    <property type="match status" value="1"/>
</dbReference>
<evidence type="ECO:0000313" key="5">
    <source>
        <dbReference type="EMBL" id="MDY7218684.1"/>
    </source>
</evidence>
<organism evidence="5 6">
    <name type="scientific">Denitrificimonas halotolerans</name>
    <dbReference type="NCBI Taxonomy" id="3098930"/>
    <lineage>
        <taxon>Bacteria</taxon>
        <taxon>Pseudomonadati</taxon>
        <taxon>Pseudomonadota</taxon>
        <taxon>Gammaproteobacteria</taxon>
        <taxon>Pseudomonadales</taxon>
        <taxon>Pseudomonadaceae</taxon>
        <taxon>Denitrificimonas</taxon>
    </lineage>
</organism>
<name>A0ABU5GP86_9GAMM</name>
<comment type="caution">
    <text evidence="5">The sequence shown here is derived from an EMBL/GenBank/DDBJ whole genome shotgun (WGS) entry which is preliminary data.</text>
</comment>
<dbReference type="Gene3D" id="1.10.10.60">
    <property type="entry name" value="Homeodomain-like"/>
    <property type="match status" value="1"/>
</dbReference>
<keyword evidence="2" id="KW-0238">DNA-binding</keyword>
<evidence type="ECO:0000313" key="6">
    <source>
        <dbReference type="Proteomes" id="UP001294570"/>
    </source>
</evidence>
<sequence length="346" mass="39250">MTSRRSSIRLGDLSVGFVQSISAAVKQHGHHVSQLLERFELSPERLAEPHARLSIPRYMRLGHAATQLTGNPALGLVIGQHSSLNHLGLAGVTALQAPTVRAAARCITRFEPLYAKNYRGKSQFYEDSNGAWLSFYSIAPYNAYNFFVVESVLLGWLNHLRQVCRSQMDIECLQIEYPEPSYAADFATYTQGTVDFSAAHNRLRLSQPSLALRNPHHCPNTWHALLELCEEQLALKTHNYGLVEQVAQLIAPLLKNGEPHIEHIAQKMQMPSWTLRRKLATQGTQFRQLVNDTRFDLACNYIRDTDLSFSEISWLLGFSSPEAFQRAFKRWAKQTPGEFRKAMTRN</sequence>
<dbReference type="PROSITE" id="PS01124">
    <property type="entry name" value="HTH_ARAC_FAMILY_2"/>
    <property type="match status" value="1"/>
</dbReference>
<dbReference type="EMBL" id="JAXIVU010000003">
    <property type="protein sequence ID" value="MDY7218684.1"/>
    <property type="molecule type" value="Genomic_DNA"/>
</dbReference>
<keyword evidence="3" id="KW-0804">Transcription</keyword>
<evidence type="ECO:0000256" key="3">
    <source>
        <dbReference type="ARBA" id="ARBA00023163"/>
    </source>
</evidence>
<dbReference type="SUPFAM" id="SSF46689">
    <property type="entry name" value="Homeodomain-like"/>
    <property type="match status" value="1"/>
</dbReference>
<feature type="domain" description="HTH araC/xylS-type" evidence="4">
    <location>
        <begin position="244"/>
        <end position="342"/>
    </location>
</feature>
<keyword evidence="1" id="KW-0805">Transcription regulation</keyword>
<dbReference type="InterPro" id="IPR009057">
    <property type="entry name" value="Homeodomain-like_sf"/>
</dbReference>
<dbReference type="Pfam" id="PF12625">
    <property type="entry name" value="Arabinose_bd"/>
    <property type="match status" value="1"/>
</dbReference>
<reference evidence="5 6" key="1">
    <citation type="submission" date="2023-12" db="EMBL/GenBank/DDBJ databases">
        <title>Denitrificimonas halotolerans sp. nov.,a novel species isolated from landfill leachate.</title>
        <authorList>
            <person name="Wang S."/>
        </authorList>
    </citation>
    <scope>NUCLEOTIDE SEQUENCE [LARGE SCALE GENOMIC DNA]</scope>
    <source>
        <strain evidence="5 6">JX-1</strain>
    </source>
</reference>
<dbReference type="PANTHER" id="PTHR47894:SF1">
    <property type="entry name" value="HTH-TYPE TRANSCRIPTIONAL REGULATOR VQSM"/>
    <property type="match status" value="1"/>
</dbReference>
<evidence type="ECO:0000256" key="2">
    <source>
        <dbReference type="ARBA" id="ARBA00023125"/>
    </source>
</evidence>
<evidence type="ECO:0000259" key="4">
    <source>
        <dbReference type="PROSITE" id="PS01124"/>
    </source>
</evidence>
<protein>
    <submittedName>
        <fullName evidence="5">AraC family transcriptional regulator</fullName>
    </submittedName>
</protein>
<dbReference type="InterPro" id="IPR018060">
    <property type="entry name" value="HTH_AraC"/>
</dbReference>
<keyword evidence="6" id="KW-1185">Reference proteome</keyword>
<dbReference type="RefSeq" id="WP_321552781.1">
    <property type="nucleotide sequence ID" value="NZ_JAXIVU010000003.1"/>
</dbReference>
<dbReference type="Proteomes" id="UP001294570">
    <property type="component" value="Unassembled WGS sequence"/>
</dbReference>